<protein>
    <submittedName>
        <fullName evidence="1">Uncharacterized protein</fullName>
    </submittedName>
</protein>
<gene>
    <name evidence="1" type="ORF">QHF89_27760</name>
</gene>
<proteinExistence type="predicted"/>
<dbReference type="Proteomes" id="UP001160301">
    <property type="component" value="Unassembled WGS sequence"/>
</dbReference>
<comment type="caution">
    <text evidence="1">The sequence shown here is derived from an EMBL/GenBank/DDBJ whole genome shotgun (WGS) entry which is preliminary data.</text>
</comment>
<evidence type="ECO:0000313" key="1">
    <source>
        <dbReference type="EMBL" id="MDI1433324.1"/>
    </source>
</evidence>
<keyword evidence="2" id="KW-1185">Reference proteome</keyword>
<evidence type="ECO:0000313" key="2">
    <source>
        <dbReference type="Proteomes" id="UP001160301"/>
    </source>
</evidence>
<dbReference type="EMBL" id="JARZHI010000028">
    <property type="protein sequence ID" value="MDI1433324.1"/>
    <property type="molecule type" value="Genomic_DNA"/>
</dbReference>
<accession>A0ABT6NYC4</accession>
<organism evidence="1 2">
    <name type="scientific">Polyangium sorediatum</name>
    <dbReference type="NCBI Taxonomy" id="889274"/>
    <lineage>
        <taxon>Bacteria</taxon>
        <taxon>Pseudomonadati</taxon>
        <taxon>Myxococcota</taxon>
        <taxon>Polyangia</taxon>
        <taxon>Polyangiales</taxon>
        <taxon>Polyangiaceae</taxon>
        <taxon>Polyangium</taxon>
    </lineage>
</organism>
<sequence>MQRPTWGDTVRIKSNAPHEMLPGRLAAVCGMREVENGDQAKPFGCAIGTTLYLLEFGDGHSIEIPEHLVEVANE</sequence>
<reference evidence="1 2" key="1">
    <citation type="submission" date="2023-04" db="EMBL/GenBank/DDBJ databases">
        <title>The genome sequence of Polyangium sorediatum DSM14670.</title>
        <authorList>
            <person name="Zhang X."/>
        </authorList>
    </citation>
    <scope>NUCLEOTIDE SEQUENCE [LARGE SCALE GENOMIC DNA]</scope>
    <source>
        <strain evidence="1 2">DSM 14670</strain>
    </source>
</reference>
<name>A0ABT6NYC4_9BACT</name>